<comment type="caution">
    <text evidence="1">The sequence shown here is derived from an EMBL/GenBank/DDBJ whole genome shotgun (WGS) entry which is preliminary data.</text>
</comment>
<keyword evidence="2" id="KW-1185">Reference proteome</keyword>
<gene>
    <name evidence="1" type="ORF">SK069_17350</name>
</gene>
<sequence length="146" mass="15788">MTDTAPEPIDTLPAYRQVWEDARLADRAWCDALHAHEINTDPVTLPDRLAITAAAADSCARTLTRAAAIGLAWNPFPGPASRYDLPGELSADQRPEHPDGWIALAGAADRLAEASCQADAEQLVQAWQLFAQTASYLRGQITPLAR</sequence>
<protein>
    <submittedName>
        <fullName evidence="1">Uncharacterized protein</fullName>
    </submittedName>
</protein>
<reference evidence="1 2" key="1">
    <citation type="submission" date="2023-11" db="EMBL/GenBank/DDBJ databases">
        <authorList>
            <person name="Xu M."/>
            <person name="Jiang T."/>
        </authorList>
    </citation>
    <scope>NUCLEOTIDE SEQUENCE [LARGE SCALE GENOMIC DNA]</scope>
    <source>
        <strain evidence="1 2">SD</strain>
    </source>
</reference>
<accession>A0ABU4VNG6</accession>
<name>A0ABU4VNG6_9ACTN</name>
<organism evidence="1 2">
    <name type="scientific">Patulibacter brassicae</name>
    <dbReference type="NCBI Taxonomy" id="1705717"/>
    <lineage>
        <taxon>Bacteria</taxon>
        <taxon>Bacillati</taxon>
        <taxon>Actinomycetota</taxon>
        <taxon>Thermoleophilia</taxon>
        <taxon>Solirubrobacterales</taxon>
        <taxon>Patulibacteraceae</taxon>
        <taxon>Patulibacter</taxon>
    </lineage>
</organism>
<dbReference type="RefSeq" id="WP_319955519.1">
    <property type="nucleotide sequence ID" value="NZ_JAXAVX010000013.1"/>
</dbReference>
<dbReference type="Proteomes" id="UP001277761">
    <property type="component" value="Unassembled WGS sequence"/>
</dbReference>
<evidence type="ECO:0000313" key="2">
    <source>
        <dbReference type="Proteomes" id="UP001277761"/>
    </source>
</evidence>
<evidence type="ECO:0000313" key="1">
    <source>
        <dbReference type="EMBL" id="MDX8153368.1"/>
    </source>
</evidence>
<proteinExistence type="predicted"/>
<dbReference type="EMBL" id="JAXAVX010000013">
    <property type="protein sequence ID" value="MDX8153368.1"/>
    <property type="molecule type" value="Genomic_DNA"/>
</dbReference>